<gene>
    <name evidence="7" type="ORF">FOKN1_0604</name>
</gene>
<accession>A0A1Z4VN07</accession>
<evidence type="ECO:0000313" key="8">
    <source>
        <dbReference type="Proteomes" id="UP000218765"/>
    </source>
</evidence>
<evidence type="ECO:0000256" key="4">
    <source>
        <dbReference type="ARBA" id="ARBA00023163"/>
    </source>
</evidence>
<dbReference type="InterPro" id="IPR039425">
    <property type="entry name" value="RNA_pol_sigma-70-like"/>
</dbReference>
<feature type="domain" description="RNA polymerase sigma-70 region 2" evidence="5">
    <location>
        <begin position="20"/>
        <end position="82"/>
    </location>
</feature>
<dbReference type="InterPro" id="IPR014284">
    <property type="entry name" value="RNA_pol_sigma-70_dom"/>
</dbReference>
<dbReference type="EMBL" id="AP018052">
    <property type="protein sequence ID" value="BAZ93006.1"/>
    <property type="molecule type" value="Genomic_DNA"/>
</dbReference>
<dbReference type="SUPFAM" id="SSF88659">
    <property type="entry name" value="Sigma3 and sigma4 domains of RNA polymerase sigma factors"/>
    <property type="match status" value="1"/>
</dbReference>
<dbReference type="InterPro" id="IPR013325">
    <property type="entry name" value="RNA_pol_sigma_r2"/>
</dbReference>
<dbReference type="Gene3D" id="1.10.1740.10">
    <property type="match status" value="1"/>
</dbReference>
<dbReference type="Gene3D" id="1.10.10.10">
    <property type="entry name" value="Winged helix-like DNA-binding domain superfamily/Winged helix DNA-binding domain"/>
    <property type="match status" value="1"/>
</dbReference>
<evidence type="ECO:0000256" key="3">
    <source>
        <dbReference type="ARBA" id="ARBA00023082"/>
    </source>
</evidence>
<dbReference type="GO" id="GO:0016987">
    <property type="term" value="F:sigma factor activity"/>
    <property type="evidence" value="ECO:0007669"/>
    <property type="project" value="UniProtKB-KW"/>
</dbReference>
<evidence type="ECO:0000259" key="5">
    <source>
        <dbReference type="Pfam" id="PF04542"/>
    </source>
</evidence>
<keyword evidence="3" id="KW-0731">Sigma factor</keyword>
<dbReference type="InterPro" id="IPR013324">
    <property type="entry name" value="RNA_pol_sigma_r3/r4-like"/>
</dbReference>
<dbReference type="AlphaFoldDB" id="A0A1Z4VN07"/>
<dbReference type="PANTHER" id="PTHR43133:SF25">
    <property type="entry name" value="RNA POLYMERASE SIGMA FACTOR RFAY-RELATED"/>
    <property type="match status" value="1"/>
</dbReference>
<sequence length="187" mass="21459">MKLVKLFGRNQAFRQRLEGNRERLYRIAYSWCHEPALADDLVQETMEKALKKSGQLRELEALDTWLFSILNNAWRDHFRRSRDTVDIDDIPFVSDSSPEDEGHTHQVVTEVRGAIATLPIGQRQVLTLVDLEGCSYIEVANILGVPVGTVMSRLCRARRALKERLLGTDLMRDAATDDNPTRIRRIK</sequence>
<keyword evidence="8" id="KW-1185">Reference proteome</keyword>
<keyword evidence="2" id="KW-0805">Transcription regulation</keyword>
<name>A0A1Z4VN07_9GAMM</name>
<dbReference type="GO" id="GO:0003677">
    <property type="term" value="F:DNA binding"/>
    <property type="evidence" value="ECO:0007669"/>
    <property type="project" value="InterPro"/>
</dbReference>
<dbReference type="Pfam" id="PF04542">
    <property type="entry name" value="Sigma70_r2"/>
    <property type="match status" value="1"/>
</dbReference>
<dbReference type="Pfam" id="PF08281">
    <property type="entry name" value="Sigma70_r4_2"/>
    <property type="match status" value="1"/>
</dbReference>
<dbReference type="NCBIfam" id="TIGR02937">
    <property type="entry name" value="sigma70-ECF"/>
    <property type="match status" value="1"/>
</dbReference>
<dbReference type="PANTHER" id="PTHR43133">
    <property type="entry name" value="RNA POLYMERASE ECF-TYPE SIGMA FACTO"/>
    <property type="match status" value="1"/>
</dbReference>
<dbReference type="InterPro" id="IPR013249">
    <property type="entry name" value="RNA_pol_sigma70_r4_t2"/>
</dbReference>
<comment type="similarity">
    <text evidence="1">Belongs to the sigma-70 factor family. ECF subfamily.</text>
</comment>
<dbReference type="KEGG" id="ttc:FOKN1_0604"/>
<dbReference type="CDD" id="cd06171">
    <property type="entry name" value="Sigma70_r4"/>
    <property type="match status" value="1"/>
</dbReference>
<keyword evidence="4" id="KW-0804">Transcription</keyword>
<feature type="domain" description="RNA polymerase sigma factor 70 region 4 type 2" evidence="6">
    <location>
        <begin position="111"/>
        <end position="161"/>
    </location>
</feature>
<evidence type="ECO:0000259" key="6">
    <source>
        <dbReference type="Pfam" id="PF08281"/>
    </source>
</evidence>
<organism evidence="7 8">
    <name type="scientific">Thiohalobacter thiocyanaticus</name>
    <dbReference type="NCBI Taxonomy" id="585455"/>
    <lineage>
        <taxon>Bacteria</taxon>
        <taxon>Pseudomonadati</taxon>
        <taxon>Pseudomonadota</taxon>
        <taxon>Gammaproteobacteria</taxon>
        <taxon>Thiohalobacterales</taxon>
        <taxon>Thiohalobacteraceae</taxon>
        <taxon>Thiohalobacter</taxon>
    </lineage>
</organism>
<protein>
    <submittedName>
        <fullName evidence="7">RNA polymerase, sigma-24 subunit, ECF subfamily</fullName>
    </submittedName>
</protein>
<evidence type="ECO:0000313" key="7">
    <source>
        <dbReference type="EMBL" id="BAZ93006.1"/>
    </source>
</evidence>
<evidence type="ECO:0000256" key="2">
    <source>
        <dbReference type="ARBA" id="ARBA00023015"/>
    </source>
</evidence>
<dbReference type="OrthoDB" id="9797134at2"/>
<proteinExistence type="inferred from homology"/>
<dbReference type="Proteomes" id="UP000218765">
    <property type="component" value="Chromosome"/>
</dbReference>
<reference evidence="7 8" key="1">
    <citation type="submission" date="2017-05" db="EMBL/GenBank/DDBJ databases">
        <title>Thiocyanate degradation by Thiohalobacter thiocyanaticus FOKN1.</title>
        <authorList>
            <person name="Oshiki M."/>
            <person name="Fukushima T."/>
            <person name="Kawano S."/>
            <person name="Nakagawa J."/>
        </authorList>
    </citation>
    <scope>NUCLEOTIDE SEQUENCE [LARGE SCALE GENOMIC DNA]</scope>
    <source>
        <strain evidence="7 8">FOKN1</strain>
    </source>
</reference>
<dbReference type="SUPFAM" id="SSF88946">
    <property type="entry name" value="Sigma2 domain of RNA polymerase sigma factors"/>
    <property type="match status" value="1"/>
</dbReference>
<dbReference type="RefSeq" id="WP_096364586.1">
    <property type="nucleotide sequence ID" value="NZ_AP018052.1"/>
</dbReference>
<evidence type="ECO:0000256" key="1">
    <source>
        <dbReference type="ARBA" id="ARBA00010641"/>
    </source>
</evidence>
<dbReference type="GO" id="GO:0006352">
    <property type="term" value="P:DNA-templated transcription initiation"/>
    <property type="evidence" value="ECO:0007669"/>
    <property type="project" value="InterPro"/>
</dbReference>
<dbReference type="InterPro" id="IPR036388">
    <property type="entry name" value="WH-like_DNA-bd_sf"/>
</dbReference>
<dbReference type="InterPro" id="IPR007627">
    <property type="entry name" value="RNA_pol_sigma70_r2"/>
</dbReference>